<proteinExistence type="predicted"/>
<accession>A0ABV1KMM9</accession>
<dbReference type="SUPFAM" id="SSF81606">
    <property type="entry name" value="PP2C-like"/>
    <property type="match status" value="1"/>
</dbReference>
<sequence length="291" mass="33239">MNDWNRSDTTLTIQAATRPGSPLKPNEDALVLNERNRIYGVVDGVSSMVKYYDDEGKTGGWIAAQLLAAELHEESPELDLRVAVLRANWRLRQRMQEAGIDMAAKWKRWGAVFAVVKIHDDHFEFVQSGDCMIFARYNDGSIRTLSRNQVAGFDLQSLRAKHALKELGVLTDEEIGNRMRPIHEANRNKANTLKGYSVMNGDPALASFMEYGHISRANVHKVYAVTDGMFHFIENDEDPHKWEKFIARLEEAGIEPYMDQLVEQEELDPLCEEHPRHKKSDDKSAVIVEFR</sequence>
<protein>
    <submittedName>
        <fullName evidence="3">Protein phosphatase 2C domain-containing protein</fullName>
    </submittedName>
</protein>
<gene>
    <name evidence="3" type="ORF">QJS35_02845</name>
</gene>
<reference evidence="3 4" key="1">
    <citation type="journal article" date="2023" name="Genome Announc.">
        <title>Pan-Genome Analyses of the Genus Cohnella and Proposal of the Novel Species Cohnella silvisoli sp. nov., Isolated from Forest Soil.</title>
        <authorList>
            <person name="Wang C."/>
            <person name="Mao L."/>
            <person name="Bao G."/>
            <person name="Zhu H."/>
        </authorList>
    </citation>
    <scope>NUCLEOTIDE SEQUENCE [LARGE SCALE GENOMIC DNA]</scope>
    <source>
        <strain evidence="3 4">NL03-T5-1</strain>
    </source>
</reference>
<feature type="domain" description="PPM-type phosphatase" evidence="2">
    <location>
        <begin position="25"/>
        <end position="261"/>
    </location>
</feature>
<evidence type="ECO:0000259" key="2">
    <source>
        <dbReference type="Pfam" id="PF13672"/>
    </source>
</evidence>
<name>A0ABV1KMM9_9BACL</name>
<dbReference type="EMBL" id="JASKHM010000001">
    <property type="protein sequence ID" value="MEQ4481329.1"/>
    <property type="molecule type" value="Genomic_DNA"/>
</dbReference>
<dbReference type="RefSeq" id="WP_232182164.1">
    <property type="nucleotide sequence ID" value="NZ_JAIOAP010000001.1"/>
</dbReference>
<dbReference type="Pfam" id="PF13672">
    <property type="entry name" value="PP2C_2"/>
    <property type="match status" value="1"/>
</dbReference>
<feature type="region of interest" description="Disordered" evidence="1">
    <location>
        <begin position="272"/>
        <end position="291"/>
    </location>
</feature>
<dbReference type="InterPro" id="IPR001932">
    <property type="entry name" value="PPM-type_phosphatase-like_dom"/>
</dbReference>
<dbReference type="Gene3D" id="3.60.40.10">
    <property type="entry name" value="PPM-type phosphatase domain"/>
    <property type="match status" value="1"/>
</dbReference>
<evidence type="ECO:0000256" key="1">
    <source>
        <dbReference type="SAM" id="MobiDB-lite"/>
    </source>
</evidence>
<evidence type="ECO:0000313" key="4">
    <source>
        <dbReference type="Proteomes" id="UP001493487"/>
    </source>
</evidence>
<dbReference type="InterPro" id="IPR036457">
    <property type="entry name" value="PPM-type-like_dom_sf"/>
</dbReference>
<keyword evidence="4" id="KW-1185">Reference proteome</keyword>
<dbReference type="Proteomes" id="UP001493487">
    <property type="component" value="Unassembled WGS sequence"/>
</dbReference>
<comment type="caution">
    <text evidence="3">The sequence shown here is derived from an EMBL/GenBank/DDBJ whole genome shotgun (WGS) entry which is preliminary data.</text>
</comment>
<evidence type="ECO:0000313" key="3">
    <source>
        <dbReference type="EMBL" id="MEQ4481329.1"/>
    </source>
</evidence>
<organism evidence="3 4">
    <name type="scientific">Cohnella silvisoli</name>
    <dbReference type="NCBI Taxonomy" id="2873699"/>
    <lineage>
        <taxon>Bacteria</taxon>
        <taxon>Bacillati</taxon>
        <taxon>Bacillota</taxon>
        <taxon>Bacilli</taxon>
        <taxon>Bacillales</taxon>
        <taxon>Paenibacillaceae</taxon>
        <taxon>Cohnella</taxon>
    </lineage>
</organism>